<gene>
    <name evidence="1" type="ORF">RFV38_12150</name>
</gene>
<evidence type="ECO:0000313" key="1">
    <source>
        <dbReference type="EMBL" id="MDX8337235.1"/>
    </source>
</evidence>
<dbReference type="RefSeq" id="WP_320314588.1">
    <property type="nucleotide sequence ID" value="NZ_JAVIKH010000025.1"/>
</dbReference>
<organism evidence="1 2">
    <name type="scientific">Candidatus Cetobacterium colombiensis</name>
    <dbReference type="NCBI Taxonomy" id="3073100"/>
    <lineage>
        <taxon>Bacteria</taxon>
        <taxon>Fusobacteriati</taxon>
        <taxon>Fusobacteriota</taxon>
        <taxon>Fusobacteriia</taxon>
        <taxon>Fusobacteriales</taxon>
        <taxon>Fusobacteriaceae</taxon>
        <taxon>Cetobacterium</taxon>
    </lineage>
</organism>
<proteinExistence type="predicted"/>
<reference evidence="2" key="1">
    <citation type="submission" date="2023-07" db="EMBL/GenBank/DDBJ databases">
        <authorList>
            <person name="Colorado M.A."/>
            <person name="Villamil L.M."/>
            <person name="Melo J.F."/>
            <person name="Rodriguez J.A."/>
            <person name="Ruiz R.Y."/>
        </authorList>
    </citation>
    <scope>NUCLEOTIDE SEQUENCE [LARGE SCALE GENOMIC DNA]</scope>
    <source>
        <strain evidence="2">C33</strain>
    </source>
</reference>
<keyword evidence="2" id="KW-1185">Reference proteome</keyword>
<comment type="caution">
    <text evidence="1">The sequence shown here is derived from an EMBL/GenBank/DDBJ whole genome shotgun (WGS) entry which is preliminary data.</text>
</comment>
<protein>
    <submittedName>
        <fullName evidence="1">Uncharacterized protein</fullName>
    </submittedName>
</protein>
<name>A0ABU4WDL3_9FUSO</name>
<sequence>MTLSKGRELFFKGEIYLAEKNLKREKDYKCLAYLYEKQKLYSKALKAYENKKELTLRELIRANGCLKKIGDFESSLYLENIIEALKNKNEKNSYLYHSKFGYGVILKEGNDIKECYFPILQKRINLVLK</sequence>
<dbReference type="EMBL" id="JAVIKH010000025">
    <property type="protein sequence ID" value="MDX8337235.1"/>
    <property type="molecule type" value="Genomic_DNA"/>
</dbReference>
<evidence type="ECO:0000313" key="2">
    <source>
        <dbReference type="Proteomes" id="UP001279681"/>
    </source>
</evidence>
<dbReference type="Proteomes" id="UP001279681">
    <property type="component" value="Unassembled WGS sequence"/>
</dbReference>
<accession>A0ABU4WDL3</accession>